<dbReference type="PANTHER" id="PTHR33504:SF1">
    <property type="entry name" value="FAMILY WITH SEQUENCE SIMILARITY 90, MEMBER A1B"/>
    <property type="match status" value="1"/>
</dbReference>
<dbReference type="AlphaFoldDB" id="V9L3D6"/>
<feature type="region of interest" description="Disordered" evidence="1">
    <location>
        <begin position="259"/>
        <end position="278"/>
    </location>
</feature>
<dbReference type="GeneID" id="103183587"/>
<evidence type="ECO:0000313" key="3">
    <source>
        <dbReference type="Ensembl" id="ENSCMIP00000022134.1"/>
    </source>
</evidence>
<proteinExistence type="evidence at transcript level"/>
<sequence length="354" mass="41473">MNWPKLEPSSAELSQFVEKERIRLLQTKEKINSFLATKIIQRTWRGYRNKQLFRLLKHTICAAEHSMTHDILRKLKPSEYEILKDSSMKFRVKFRFAGENFPPILVFKIFQHNMNYKTQYFSGKGLIKPATEAAADSCKLMGHRKFYDLLIDDELQFQRSQITDEVDIITLKDYMQYLSYLDETPAHLGGKDNNWRILSMDNLPRTNLLFDVVEYAQSRILSPRLKEELPVLLSLPTSQDIQLQHIKVLSQIRSSSPATSVSLRKESKTPRSSQRRSHKARLKFNKMRKIYGLDCKKKEEFIKATHEAADDHPQGVTTSALDEMYPVPNTASDEEWEKEVEKLYAWTQELSFEF</sequence>
<dbReference type="EMBL" id="JW873008">
    <property type="protein sequence ID" value="AFP05526.1"/>
    <property type="molecule type" value="mRNA"/>
</dbReference>
<dbReference type="OMA" id="NYWRRLN"/>
<dbReference type="GeneTree" id="ENSGT00940000167353"/>
<protein>
    <submittedName>
        <fullName evidence="2 3">Uncharacterized protein</fullName>
    </submittedName>
</protein>
<dbReference type="PANTHER" id="PTHR33504">
    <property type="entry name" value="NADH DEHYDROGENASE (UBIQUINONE) 1 BETA SUBCOMPLEX, 4"/>
    <property type="match status" value="1"/>
</dbReference>
<reference evidence="4" key="1">
    <citation type="journal article" date="2006" name="Science">
        <title>Ancient noncoding elements conserved in the human genome.</title>
        <authorList>
            <person name="Venkatesh B."/>
            <person name="Kirkness E.F."/>
            <person name="Loh Y.H."/>
            <person name="Halpern A.L."/>
            <person name="Lee A.P."/>
            <person name="Johnson J."/>
            <person name="Dandona N."/>
            <person name="Viswanathan L.D."/>
            <person name="Tay A."/>
            <person name="Venter J.C."/>
            <person name="Strausberg R.L."/>
            <person name="Brenner S."/>
        </authorList>
    </citation>
    <scope>NUCLEOTIDE SEQUENCE [LARGE SCALE GENOMIC DNA]</scope>
</reference>
<dbReference type="OrthoDB" id="10006090at2759"/>
<evidence type="ECO:0000313" key="2">
    <source>
        <dbReference type="EMBL" id="AFP05526.1"/>
    </source>
</evidence>
<organism evidence="2">
    <name type="scientific">Callorhinchus milii</name>
    <name type="common">Ghost shark</name>
    <dbReference type="NCBI Taxonomy" id="7868"/>
    <lineage>
        <taxon>Eukaryota</taxon>
        <taxon>Metazoa</taxon>
        <taxon>Chordata</taxon>
        <taxon>Craniata</taxon>
        <taxon>Vertebrata</taxon>
        <taxon>Chondrichthyes</taxon>
        <taxon>Holocephali</taxon>
        <taxon>Chimaeriformes</taxon>
        <taxon>Callorhinchidae</taxon>
        <taxon>Callorhinchus</taxon>
    </lineage>
</organism>
<accession>V9L3D6</accession>
<dbReference type="Ensembl" id="ENSCMIT00000022521.1">
    <property type="protein sequence ID" value="ENSCMIP00000022134.1"/>
    <property type="gene ID" value="ENSCMIG00000010036.1"/>
</dbReference>
<reference evidence="4" key="2">
    <citation type="journal article" date="2007" name="PLoS Biol.">
        <title>Survey sequencing and comparative analysis of the elephant shark (Callorhinchus milii) genome.</title>
        <authorList>
            <person name="Venkatesh B."/>
            <person name="Kirkness E.F."/>
            <person name="Loh Y.H."/>
            <person name="Halpern A.L."/>
            <person name="Lee A.P."/>
            <person name="Johnson J."/>
            <person name="Dandona N."/>
            <person name="Viswanathan L.D."/>
            <person name="Tay A."/>
            <person name="Venter J.C."/>
            <person name="Strausberg R.L."/>
            <person name="Brenner S."/>
        </authorList>
    </citation>
    <scope>NUCLEOTIDE SEQUENCE [LARGE SCALE GENOMIC DNA]</scope>
</reference>
<name>V9L3D6_CALMI</name>
<reference evidence="2 4" key="3">
    <citation type="journal article" date="2014" name="Nature">
        <title>Elephant shark genome provides unique insights into gnathostome evolution.</title>
        <authorList>
            <consortium name="International Elephant Shark Genome Sequencing Consortium"/>
            <person name="Venkatesh B."/>
            <person name="Lee A.P."/>
            <person name="Ravi V."/>
            <person name="Maurya A.K."/>
            <person name="Lian M.M."/>
            <person name="Swann J.B."/>
            <person name="Ohta Y."/>
            <person name="Flajnik M.F."/>
            <person name="Sutoh Y."/>
            <person name="Kasahara M."/>
            <person name="Hoon S."/>
            <person name="Gangu V."/>
            <person name="Roy S.W."/>
            <person name="Irimia M."/>
            <person name="Korzh V."/>
            <person name="Kondrychyn I."/>
            <person name="Lim Z.W."/>
            <person name="Tay B.H."/>
            <person name="Tohari S."/>
            <person name="Kong K.W."/>
            <person name="Ho S."/>
            <person name="Lorente-Galdos B."/>
            <person name="Quilez J."/>
            <person name="Marques-Bonet T."/>
            <person name="Raney B.J."/>
            <person name="Ingham P.W."/>
            <person name="Tay A."/>
            <person name="Hillier L.W."/>
            <person name="Minx P."/>
            <person name="Boehm T."/>
            <person name="Wilson R.K."/>
            <person name="Brenner S."/>
            <person name="Warren W.C."/>
        </authorList>
    </citation>
    <scope>NUCLEOTIDE SEQUENCE</scope>
    <source>
        <tissue evidence="2">Kidney</tissue>
    </source>
</reference>
<dbReference type="Proteomes" id="UP000314986">
    <property type="component" value="Unassembled WGS sequence"/>
</dbReference>
<evidence type="ECO:0000313" key="4">
    <source>
        <dbReference type="Proteomes" id="UP000314986"/>
    </source>
</evidence>
<gene>
    <name evidence="3" type="primary">cunhxorf58</name>
</gene>
<reference evidence="3" key="4">
    <citation type="submission" date="2025-05" db="UniProtKB">
        <authorList>
            <consortium name="Ensembl"/>
        </authorList>
    </citation>
    <scope>IDENTIFICATION</scope>
</reference>
<keyword evidence="4" id="KW-1185">Reference proteome</keyword>
<evidence type="ECO:0000256" key="1">
    <source>
        <dbReference type="SAM" id="MobiDB-lite"/>
    </source>
</evidence>
<dbReference type="RefSeq" id="XP_042189822.1">
    <property type="nucleotide sequence ID" value="XM_042333888.1"/>
</dbReference>